<name>D5BHD1_ZUNPS</name>
<evidence type="ECO:0000313" key="2">
    <source>
        <dbReference type="Proteomes" id="UP000001654"/>
    </source>
</evidence>
<dbReference type="AlphaFoldDB" id="D5BHD1"/>
<dbReference type="STRING" id="655815.ZPR_3010"/>
<evidence type="ECO:0000313" key="1">
    <source>
        <dbReference type="EMBL" id="ADF53329.1"/>
    </source>
</evidence>
<dbReference type="KEGG" id="zpr:ZPR_3010"/>
<dbReference type="HOGENOM" id="CLU_1677206_0_0_10"/>
<keyword evidence="2" id="KW-1185">Reference proteome</keyword>
<reference evidence="1 2" key="1">
    <citation type="journal article" date="2010" name="BMC Genomics">
        <title>The complete genome of Zunongwangia profunda SM-A87 reveals its adaptation to the deep-sea environment and ecological role in sedimentary organic nitrogen degradation.</title>
        <authorList>
            <person name="Qin Q.L."/>
            <person name="Zhang X.Y."/>
            <person name="Wang X.M."/>
            <person name="Liu G.M."/>
            <person name="Chen X.L."/>
            <person name="Xie B.B."/>
            <person name="Dang H.Y."/>
            <person name="Zhou B.C."/>
            <person name="Yu J."/>
            <person name="Zhang Y.Z."/>
        </authorList>
    </citation>
    <scope>NUCLEOTIDE SEQUENCE [LARGE SCALE GENOMIC DNA]</scope>
    <source>
        <strain evidence="2">DSM 18752 / CCTCC AB 206139 / SM-A87</strain>
    </source>
</reference>
<protein>
    <submittedName>
        <fullName evidence="1">Uncharacterized protein</fullName>
    </submittedName>
</protein>
<dbReference type="EMBL" id="CP001650">
    <property type="protein sequence ID" value="ADF53329.1"/>
    <property type="molecule type" value="Genomic_DNA"/>
</dbReference>
<dbReference type="RefSeq" id="WP_013072426.1">
    <property type="nucleotide sequence ID" value="NC_014041.1"/>
</dbReference>
<gene>
    <name evidence="1" type="ordered locus">ZPR_3010</name>
</gene>
<proteinExistence type="predicted"/>
<dbReference type="Proteomes" id="UP000001654">
    <property type="component" value="Chromosome"/>
</dbReference>
<organism evidence="1 2">
    <name type="scientific">Zunongwangia profunda (strain DSM 18752 / CCTCC AB 206139 / SM-A87)</name>
    <name type="common">Wangia profunda</name>
    <dbReference type="NCBI Taxonomy" id="655815"/>
    <lineage>
        <taxon>Bacteria</taxon>
        <taxon>Pseudomonadati</taxon>
        <taxon>Bacteroidota</taxon>
        <taxon>Flavobacteriia</taxon>
        <taxon>Flavobacteriales</taxon>
        <taxon>Flavobacteriaceae</taxon>
        <taxon>Zunongwangia</taxon>
    </lineage>
</organism>
<accession>D5BHD1</accession>
<sequence length="157" mass="18400">MTLNIQSQETTFLKTIKLNAKRNLDKPIVFEDSESITIVLEKEEFINAIKNELSNLNSENKIFEAYANLLDYFQEIEYANSSTLQEKLLLKPFYYILSQLIQMECKLTINLNSNSLKTIDKYEKKISNSKEGMYESYFVYKSGQIILFQTLNYSIIE</sequence>